<dbReference type="GO" id="GO:0005886">
    <property type="term" value="C:plasma membrane"/>
    <property type="evidence" value="ECO:0007669"/>
    <property type="project" value="UniProtKB-SubCell"/>
</dbReference>
<reference evidence="7 8" key="1">
    <citation type="submission" date="2020-08" db="EMBL/GenBank/DDBJ databases">
        <title>Genomic Encyclopedia of Type Strains, Phase IV (KMG-IV): sequencing the most valuable type-strain genomes for metagenomic binning, comparative biology and taxonomic classification.</title>
        <authorList>
            <person name="Goeker M."/>
        </authorList>
    </citation>
    <scope>NUCLEOTIDE SEQUENCE [LARGE SCALE GENOMIC DNA]</scope>
    <source>
        <strain evidence="7 8">DSM 2461</strain>
    </source>
</reference>
<evidence type="ECO:0000313" key="8">
    <source>
        <dbReference type="Proteomes" id="UP000587760"/>
    </source>
</evidence>
<feature type="transmembrane region" description="Helical" evidence="6">
    <location>
        <begin position="113"/>
        <end position="132"/>
    </location>
</feature>
<keyword evidence="3 6" id="KW-0812">Transmembrane</keyword>
<dbReference type="CDD" id="cd06581">
    <property type="entry name" value="TM_PBP1_LivM_like"/>
    <property type="match status" value="1"/>
</dbReference>
<feature type="transmembrane region" description="Helical" evidence="6">
    <location>
        <begin position="162"/>
        <end position="184"/>
    </location>
</feature>
<comment type="caution">
    <text evidence="7">The sequence shown here is derived from an EMBL/GenBank/DDBJ whole genome shotgun (WGS) entry which is preliminary data.</text>
</comment>
<feature type="transmembrane region" description="Helical" evidence="6">
    <location>
        <begin position="242"/>
        <end position="259"/>
    </location>
</feature>
<protein>
    <submittedName>
        <fullName evidence="7">Branched-chain amino acid transport system permease protein</fullName>
    </submittedName>
</protein>
<dbReference type="PANTHER" id="PTHR30482:SF20">
    <property type="entry name" value="HIGH-AFFINITY BRANCHED-CHAIN AMINO ACID TRANSPORT SYSTEM PERMEASE PROTEIN LIVM"/>
    <property type="match status" value="1"/>
</dbReference>
<evidence type="ECO:0000256" key="2">
    <source>
        <dbReference type="ARBA" id="ARBA00022475"/>
    </source>
</evidence>
<gene>
    <name evidence="7" type="ORF">HNR50_003050</name>
</gene>
<organism evidence="7 8">
    <name type="scientific">Spirochaeta isovalerica</name>
    <dbReference type="NCBI Taxonomy" id="150"/>
    <lineage>
        <taxon>Bacteria</taxon>
        <taxon>Pseudomonadati</taxon>
        <taxon>Spirochaetota</taxon>
        <taxon>Spirochaetia</taxon>
        <taxon>Spirochaetales</taxon>
        <taxon>Spirochaetaceae</taxon>
        <taxon>Spirochaeta</taxon>
    </lineage>
</organism>
<proteinExistence type="predicted"/>
<dbReference type="AlphaFoldDB" id="A0A841REE4"/>
<keyword evidence="2" id="KW-1003">Cell membrane</keyword>
<keyword evidence="8" id="KW-1185">Reference proteome</keyword>
<sequence length="402" mass="44310">MFKLNEIKKSFLTSIWFMFLTFPIMVIKVNTITDTVEWRWKNLAYVGIGAFILSFVWRWALDRRAKGGKAKKDKTGFNDTILSRTSQLKLPAIIGLGLLVVFLPFFSGMYTTSIVTTALMYVILGLGLNVVVGLGGLLHLGYAAFYAVGAYTYALLHYHFGISFWVALPLGALFSAVLGLLIGFPVLRLRGDYLAIVTLAFGEITRLVLENWNDFSFGPSGIANIARPGIAGVKMKLPQATIFIYFIAIAMVILTIFIVNRLENSRVGRAWEAMREDEIASQSMGIDITKTKLLAFSIGAVWAGFVGVLFAAKTTFINPASFTVWESITVLCVVVIGGMGSIPGVIVGALVFTLLPELLRSVSEYRMLVFGIALVIMMIFRPGGLIQKTRKSYKFKEEGDGK</sequence>
<evidence type="ECO:0000256" key="3">
    <source>
        <dbReference type="ARBA" id="ARBA00022692"/>
    </source>
</evidence>
<keyword evidence="5 6" id="KW-0472">Membrane</keyword>
<feature type="transmembrane region" description="Helical" evidence="6">
    <location>
        <begin position="367"/>
        <end position="386"/>
    </location>
</feature>
<feature type="transmembrane region" description="Helical" evidence="6">
    <location>
        <begin position="43"/>
        <end position="61"/>
    </location>
</feature>
<name>A0A841REE4_9SPIO</name>
<dbReference type="RefSeq" id="WP_184747621.1">
    <property type="nucleotide sequence ID" value="NZ_JACHGJ010000006.1"/>
</dbReference>
<feature type="transmembrane region" description="Helical" evidence="6">
    <location>
        <begin position="328"/>
        <end position="355"/>
    </location>
</feature>
<evidence type="ECO:0000313" key="7">
    <source>
        <dbReference type="EMBL" id="MBB6481370.1"/>
    </source>
</evidence>
<comment type="subcellular location">
    <subcellularLocation>
        <location evidence="1">Cell membrane</location>
        <topology evidence="1">Multi-pass membrane protein</topology>
    </subcellularLocation>
</comment>
<feature type="transmembrane region" description="Helical" evidence="6">
    <location>
        <begin position="90"/>
        <end position="107"/>
    </location>
</feature>
<dbReference type="InterPro" id="IPR001851">
    <property type="entry name" value="ABC_transp_permease"/>
</dbReference>
<dbReference type="GO" id="GO:0015658">
    <property type="term" value="F:branched-chain amino acid transmembrane transporter activity"/>
    <property type="evidence" value="ECO:0007669"/>
    <property type="project" value="InterPro"/>
</dbReference>
<dbReference type="EMBL" id="JACHGJ010000006">
    <property type="protein sequence ID" value="MBB6481370.1"/>
    <property type="molecule type" value="Genomic_DNA"/>
</dbReference>
<evidence type="ECO:0000256" key="4">
    <source>
        <dbReference type="ARBA" id="ARBA00022989"/>
    </source>
</evidence>
<evidence type="ECO:0000256" key="6">
    <source>
        <dbReference type="SAM" id="Phobius"/>
    </source>
</evidence>
<evidence type="ECO:0000256" key="1">
    <source>
        <dbReference type="ARBA" id="ARBA00004651"/>
    </source>
</evidence>
<feature type="transmembrane region" description="Helical" evidence="6">
    <location>
        <begin position="293"/>
        <end position="316"/>
    </location>
</feature>
<accession>A0A841REE4</accession>
<dbReference type="PANTHER" id="PTHR30482">
    <property type="entry name" value="HIGH-AFFINITY BRANCHED-CHAIN AMINO ACID TRANSPORT SYSTEM PERMEASE"/>
    <property type="match status" value="1"/>
</dbReference>
<keyword evidence="4 6" id="KW-1133">Transmembrane helix</keyword>
<dbReference type="Pfam" id="PF02653">
    <property type="entry name" value="BPD_transp_2"/>
    <property type="match status" value="1"/>
</dbReference>
<dbReference type="Proteomes" id="UP000587760">
    <property type="component" value="Unassembled WGS sequence"/>
</dbReference>
<dbReference type="InterPro" id="IPR043428">
    <property type="entry name" value="LivM-like"/>
</dbReference>
<evidence type="ECO:0000256" key="5">
    <source>
        <dbReference type="ARBA" id="ARBA00023136"/>
    </source>
</evidence>
<feature type="transmembrane region" description="Helical" evidence="6">
    <location>
        <begin position="12"/>
        <end position="31"/>
    </location>
</feature>